<dbReference type="eggNOG" id="COG0732">
    <property type="taxonomic scope" value="Bacteria"/>
</dbReference>
<evidence type="ECO:0000256" key="1">
    <source>
        <dbReference type="ARBA" id="ARBA00010923"/>
    </source>
</evidence>
<reference evidence="5 6" key="1">
    <citation type="submission" date="2007-07" db="EMBL/GenBank/DDBJ databases">
        <title>Complete sequence of chromosome of Xanthobacter autotrophicus Py2.</title>
        <authorList>
            <consortium name="US DOE Joint Genome Institute"/>
            <person name="Copeland A."/>
            <person name="Lucas S."/>
            <person name="Lapidus A."/>
            <person name="Barry K."/>
            <person name="Glavina del Rio T."/>
            <person name="Hammon N."/>
            <person name="Israni S."/>
            <person name="Dalin E."/>
            <person name="Tice H."/>
            <person name="Pitluck S."/>
            <person name="Sims D."/>
            <person name="Brettin T."/>
            <person name="Bruce D."/>
            <person name="Detter J.C."/>
            <person name="Han C."/>
            <person name="Tapia R."/>
            <person name="Brainard J."/>
            <person name="Schmutz J."/>
            <person name="Larimer F."/>
            <person name="Land M."/>
            <person name="Hauser L."/>
            <person name="Kyrpides N."/>
            <person name="Kim E."/>
            <person name="Ensigns S.A."/>
            <person name="Richardson P."/>
        </authorList>
    </citation>
    <scope>NUCLEOTIDE SEQUENCE [LARGE SCALE GENOMIC DNA]</scope>
    <source>
        <strain evidence="6">ATCC BAA-1158 / Py2</strain>
    </source>
</reference>
<dbReference type="REBASE" id="15769">
    <property type="entry name" value="S.XauORF1096P"/>
</dbReference>
<protein>
    <submittedName>
        <fullName evidence="5">Restriction modification system DNA specificity domain</fullName>
    </submittedName>
</protein>
<dbReference type="HOGENOM" id="CLU_021095_10_2_5"/>
<keyword evidence="6" id="KW-1185">Reference proteome</keyword>
<evidence type="ECO:0000313" key="6">
    <source>
        <dbReference type="Proteomes" id="UP000002417"/>
    </source>
</evidence>
<dbReference type="EMBL" id="CP000781">
    <property type="protein sequence ID" value="ABS66344.1"/>
    <property type="molecule type" value="Genomic_DNA"/>
</dbReference>
<dbReference type="GO" id="GO:0003677">
    <property type="term" value="F:DNA binding"/>
    <property type="evidence" value="ECO:0007669"/>
    <property type="project" value="UniProtKB-KW"/>
</dbReference>
<gene>
    <name evidence="5" type="ordered locus">Xaut_1095</name>
</gene>
<keyword evidence="3" id="KW-0238">DNA-binding</keyword>
<proteinExistence type="inferred from homology"/>
<comment type="similarity">
    <text evidence="1">Belongs to the type-I restriction system S methylase family.</text>
</comment>
<keyword evidence="2" id="KW-0680">Restriction system</keyword>
<dbReference type="SUPFAM" id="SSF116734">
    <property type="entry name" value="DNA methylase specificity domain"/>
    <property type="match status" value="2"/>
</dbReference>
<name>A7IEA1_XANP2</name>
<feature type="domain" description="Type I restriction modification DNA specificity" evidence="4">
    <location>
        <begin position="16"/>
        <end position="174"/>
    </location>
</feature>
<dbReference type="Proteomes" id="UP000002417">
    <property type="component" value="Chromosome"/>
</dbReference>
<dbReference type="Pfam" id="PF01420">
    <property type="entry name" value="Methylase_S"/>
    <property type="match status" value="1"/>
</dbReference>
<accession>A7IEA1</accession>
<evidence type="ECO:0000256" key="2">
    <source>
        <dbReference type="ARBA" id="ARBA00022747"/>
    </source>
</evidence>
<dbReference type="Gene3D" id="3.90.220.20">
    <property type="entry name" value="DNA methylase specificity domains"/>
    <property type="match status" value="2"/>
</dbReference>
<dbReference type="KEGG" id="xau:Xaut_1095"/>
<dbReference type="OrthoDB" id="164285at2"/>
<evidence type="ECO:0000313" key="5">
    <source>
        <dbReference type="EMBL" id="ABS66344.1"/>
    </source>
</evidence>
<dbReference type="InterPro" id="IPR000055">
    <property type="entry name" value="Restrct_endonuc_typeI_TRD"/>
</dbReference>
<dbReference type="PANTHER" id="PTHR43140:SF1">
    <property type="entry name" value="TYPE I RESTRICTION ENZYME ECOKI SPECIFICITY SUBUNIT"/>
    <property type="match status" value="1"/>
</dbReference>
<dbReference type="GO" id="GO:0009307">
    <property type="term" value="P:DNA restriction-modification system"/>
    <property type="evidence" value="ECO:0007669"/>
    <property type="project" value="UniProtKB-KW"/>
</dbReference>
<dbReference type="InterPro" id="IPR044946">
    <property type="entry name" value="Restrct_endonuc_typeI_TRD_sf"/>
</dbReference>
<dbReference type="CDD" id="cd17273">
    <property type="entry name" value="RMtype1_S_EcoJA69PI-TRD1-CR1_like"/>
    <property type="match status" value="1"/>
</dbReference>
<evidence type="ECO:0000256" key="3">
    <source>
        <dbReference type="ARBA" id="ARBA00023125"/>
    </source>
</evidence>
<organism evidence="5 6">
    <name type="scientific">Xanthobacter autotrophicus (strain ATCC BAA-1158 / Py2)</name>
    <dbReference type="NCBI Taxonomy" id="78245"/>
    <lineage>
        <taxon>Bacteria</taxon>
        <taxon>Pseudomonadati</taxon>
        <taxon>Pseudomonadota</taxon>
        <taxon>Alphaproteobacteria</taxon>
        <taxon>Hyphomicrobiales</taxon>
        <taxon>Xanthobacteraceae</taxon>
        <taxon>Xanthobacter</taxon>
    </lineage>
</organism>
<dbReference type="STRING" id="78245.Xaut_1095"/>
<dbReference type="AlphaFoldDB" id="A7IEA1"/>
<dbReference type="PANTHER" id="PTHR43140">
    <property type="entry name" value="TYPE-1 RESTRICTION ENZYME ECOKI SPECIFICITY PROTEIN"/>
    <property type="match status" value="1"/>
</dbReference>
<dbReference type="InterPro" id="IPR051212">
    <property type="entry name" value="Type-I_RE_S_subunit"/>
</dbReference>
<dbReference type="PhylomeDB" id="A7IEA1"/>
<evidence type="ECO:0000259" key="4">
    <source>
        <dbReference type="Pfam" id="PF01420"/>
    </source>
</evidence>
<dbReference type="CDD" id="cd17517">
    <property type="entry name" value="RMtype1_S_EcoKI_StySPI-TRD2-CR2_like"/>
    <property type="match status" value="1"/>
</dbReference>
<sequence length="450" mass="49457">MSEARWQVPHSWLWASFGEVADIVGGGTPPTGDEANFTKQGVPWLTPADLTGYRETYISRGRRDLSEKGYRESAARLLPKGTVLFSSRAPVGYCAIASENVSTNQGFKSFILKGDISPEYVRHYLLGSTEYAESKASGTTFKELSGSRATELALPLPPLPEQRRIVAKIDSLTAKSRRARDHLEHIPRLVEKYKQAILAAAFDGRLTELSPHDIVHPELGELIEFGPQNGLYLPKDRYGEGTPILRIQNYGFNFIDEPTNWHRVTVSDAIAAQFAMSDGDLIINRVNSPSHLGKSMVVTKAMAGAIFESNMMRIRLNALAEPKFVQLYLSSSQGRGSLTKDAKWAVNQASINQGDVSRTPVPLPGLSDQIAVLDRIETAFAWIDRLAAEATSARTLIDRLDQAVLAKAFRGELVPQDPADEPASVLLERIRAERGAAPKARRGRRPAAEA</sequence>